<accession>W2SUH3</accession>
<sequence>SDHTSSEKLIWLKSSSSATVREIPVIRSSAVPSAVLECSMPSLSGHHHEDVQDEYYRREIMTKTIITRSTEALSQQASVLFNAEIRFLKTSCLESFCCSKNSIFTCW</sequence>
<dbReference type="EMBL" id="KI660988">
    <property type="protein sequence ID" value="ETN73394.1"/>
    <property type="molecule type" value="Genomic_DNA"/>
</dbReference>
<protein>
    <submittedName>
        <fullName evidence="1">Uncharacterized protein</fullName>
    </submittedName>
</protein>
<organism evidence="1 2">
    <name type="scientific">Necator americanus</name>
    <name type="common">Human hookworm</name>
    <dbReference type="NCBI Taxonomy" id="51031"/>
    <lineage>
        <taxon>Eukaryota</taxon>
        <taxon>Metazoa</taxon>
        <taxon>Ecdysozoa</taxon>
        <taxon>Nematoda</taxon>
        <taxon>Chromadorea</taxon>
        <taxon>Rhabditida</taxon>
        <taxon>Rhabditina</taxon>
        <taxon>Rhabditomorpha</taxon>
        <taxon>Strongyloidea</taxon>
        <taxon>Ancylostomatidae</taxon>
        <taxon>Bunostominae</taxon>
        <taxon>Necator</taxon>
    </lineage>
</organism>
<keyword evidence="2" id="KW-1185">Reference proteome</keyword>
<proteinExistence type="predicted"/>
<evidence type="ECO:0000313" key="2">
    <source>
        <dbReference type="Proteomes" id="UP000053676"/>
    </source>
</evidence>
<dbReference type="OrthoDB" id="5866011at2759"/>
<gene>
    <name evidence="1" type="ORF">NECAME_13540</name>
</gene>
<feature type="non-terminal residue" evidence="1">
    <location>
        <position position="1"/>
    </location>
</feature>
<dbReference type="AlphaFoldDB" id="W2SUH3"/>
<dbReference type="KEGG" id="nai:NECAME_13540"/>
<dbReference type="STRING" id="51031.W2SUH3"/>
<reference evidence="2" key="1">
    <citation type="journal article" date="2014" name="Nat. Genet.">
        <title>Genome of the human hookworm Necator americanus.</title>
        <authorList>
            <person name="Tang Y.T."/>
            <person name="Gao X."/>
            <person name="Rosa B.A."/>
            <person name="Abubucker S."/>
            <person name="Hallsworth-Pepin K."/>
            <person name="Martin J."/>
            <person name="Tyagi R."/>
            <person name="Heizer E."/>
            <person name="Zhang X."/>
            <person name="Bhonagiri-Palsikar V."/>
            <person name="Minx P."/>
            <person name="Warren W.C."/>
            <person name="Wang Q."/>
            <person name="Zhan B."/>
            <person name="Hotez P.J."/>
            <person name="Sternberg P.W."/>
            <person name="Dougall A."/>
            <person name="Gaze S.T."/>
            <person name="Mulvenna J."/>
            <person name="Sotillo J."/>
            <person name="Ranganathan S."/>
            <person name="Rabelo E.M."/>
            <person name="Wilson R.K."/>
            <person name="Felgner P.L."/>
            <person name="Bethony J."/>
            <person name="Hawdon J.M."/>
            <person name="Gasser R.B."/>
            <person name="Loukas A."/>
            <person name="Mitreva M."/>
        </authorList>
    </citation>
    <scope>NUCLEOTIDE SEQUENCE [LARGE SCALE GENOMIC DNA]</scope>
</reference>
<evidence type="ECO:0000313" key="1">
    <source>
        <dbReference type="EMBL" id="ETN73394.1"/>
    </source>
</evidence>
<dbReference type="Proteomes" id="UP000053676">
    <property type="component" value="Unassembled WGS sequence"/>
</dbReference>
<name>W2SUH3_NECAM</name>